<evidence type="ECO:0000313" key="2">
    <source>
        <dbReference type="Proteomes" id="UP000198384"/>
    </source>
</evidence>
<gene>
    <name evidence="1" type="ORF">SAMN06265371_104145</name>
</gene>
<dbReference type="Proteomes" id="UP000198384">
    <property type="component" value="Unassembled WGS sequence"/>
</dbReference>
<reference evidence="1 2" key="1">
    <citation type="submission" date="2017-06" db="EMBL/GenBank/DDBJ databases">
        <authorList>
            <person name="Kim H.J."/>
            <person name="Triplett B.A."/>
        </authorList>
    </citation>
    <scope>NUCLEOTIDE SEQUENCE [LARGE SCALE GENOMIC DNA]</scope>
    <source>
        <strain evidence="1 2">DSM 29150</strain>
    </source>
</reference>
<protein>
    <submittedName>
        <fullName evidence="1">Uncharacterized protein</fullName>
    </submittedName>
</protein>
<keyword evidence="2" id="KW-1185">Reference proteome</keyword>
<dbReference type="AlphaFoldDB" id="A0A238WWK4"/>
<organism evidence="1 2">
    <name type="scientific">Lutibacter agarilyticus</name>
    <dbReference type="NCBI Taxonomy" id="1109740"/>
    <lineage>
        <taxon>Bacteria</taxon>
        <taxon>Pseudomonadati</taxon>
        <taxon>Bacteroidota</taxon>
        <taxon>Flavobacteriia</taxon>
        <taxon>Flavobacteriales</taxon>
        <taxon>Flavobacteriaceae</taxon>
        <taxon>Lutibacter</taxon>
    </lineage>
</organism>
<proteinExistence type="predicted"/>
<name>A0A238WWK4_9FLAO</name>
<dbReference type="EMBL" id="FZNT01000004">
    <property type="protein sequence ID" value="SNR51015.1"/>
    <property type="molecule type" value="Genomic_DNA"/>
</dbReference>
<sequence length="51" mass="6102">MKKSKNILFELFFENIAYRKRNENDLSDITWAACCTSPSFQLLFLNFFSQM</sequence>
<evidence type="ECO:0000313" key="1">
    <source>
        <dbReference type="EMBL" id="SNR51015.1"/>
    </source>
</evidence>
<accession>A0A238WWK4</accession>